<feature type="region of interest" description="Disordered" evidence="1">
    <location>
        <begin position="391"/>
        <end position="429"/>
    </location>
</feature>
<feature type="region of interest" description="Disordered" evidence="1">
    <location>
        <begin position="445"/>
        <end position="534"/>
    </location>
</feature>
<keyword evidence="3" id="KW-1185">Reference proteome</keyword>
<dbReference type="AlphaFoldDB" id="A0A9Q1GVP5"/>
<feature type="compositionally biased region" description="Basic and acidic residues" evidence="1">
    <location>
        <begin position="231"/>
        <end position="248"/>
    </location>
</feature>
<feature type="compositionally biased region" description="Polar residues" evidence="1">
    <location>
        <begin position="182"/>
        <end position="201"/>
    </location>
</feature>
<evidence type="ECO:0000313" key="3">
    <source>
        <dbReference type="Proteomes" id="UP001153076"/>
    </source>
</evidence>
<feature type="region of interest" description="Disordered" evidence="1">
    <location>
        <begin position="176"/>
        <end position="216"/>
    </location>
</feature>
<feature type="compositionally biased region" description="Polar residues" evidence="1">
    <location>
        <begin position="398"/>
        <end position="416"/>
    </location>
</feature>
<feature type="compositionally biased region" description="Basic and acidic residues" evidence="1">
    <location>
        <begin position="501"/>
        <end position="513"/>
    </location>
</feature>
<reference evidence="2" key="1">
    <citation type="submission" date="2022-04" db="EMBL/GenBank/DDBJ databases">
        <title>Carnegiea gigantea Genome sequencing and assembly v2.</title>
        <authorList>
            <person name="Copetti D."/>
            <person name="Sanderson M.J."/>
            <person name="Burquez A."/>
            <person name="Wojciechowski M.F."/>
        </authorList>
    </citation>
    <scope>NUCLEOTIDE SEQUENCE</scope>
    <source>
        <strain evidence="2">SGP5-SGP5p</strain>
        <tissue evidence="2">Aerial part</tissue>
    </source>
</reference>
<evidence type="ECO:0000313" key="2">
    <source>
        <dbReference type="EMBL" id="KAJ8426241.1"/>
    </source>
</evidence>
<accession>A0A9Q1GVP5</accession>
<feature type="region of interest" description="Disordered" evidence="1">
    <location>
        <begin position="231"/>
        <end position="293"/>
    </location>
</feature>
<evidence type="ECO:0000256" key="1">
    <source>
        <dbReference type="SAM" id="MobiDB-lite"/>
    </source>
</evidence>
<protein>
    <submittedName>
        <fullName evidence="2">Uncharacterized protein</fullName>
    </submittedName>
</protein>
<feature type="compositionally biased region" description="Basic and acidic residues" evidence="1">
    <location>
        <begin position="60"/>
        <end position="73"/>
    </location>
</feature>
<feature type="compositionally biased region" description="Polar residues" evidence="1">
    <location>
        <begin position="74"/>
        <end position="90"/>
    </location>
</feature>
<organism evidence="2 3">
    <name type="scientific">Carnegiea gigantea</name>
    <dbReference type="NCBI Taxonomy" id="171969"/>
    <lineage>
        <taxon>Eukaryota</taxon>
        <taxon>Viridiplantae</taxon>
        <taxon>Streptophyta</taxon>
        <taxon>Embryophyta</taxon>
        <taxon>Tracheophyta</taxon>
        <taxon>Spermatophyta</taxon>
        <taxon>Magnoliopsida</taxon>
        <taxon>eudicotyledons</taxon>
        <taxon>Gunneridae</taxon>
        <taxon>Pentapetalae</taxon>
        <taxon>Caryophyllales</taxon>
        <taxon>Cactineae</taxon>
        <taxon>Cactaceae</taxon>
        <taxon>Cactoideae</taxon>
        <taxon>Echinocereeae</taxon>
        <taxon>Carnegiea</taxon>
    </lineage>
</organism>
<proteinExistence type="predicted"/>
<feature type="compositionally biased region" description="Basic residues" evidence="1">
    <location>
        <begin position="249"/>
        <end position="262"/>
    </location>
</feature>
<dbReference type="EMBL" id="JAKOGI010001326">
    <property type="protein sequence ID" value="KAJ8426241.1"/>
    <property type="molecule type" value="Genomic_DNA"/>
</dbReference>
<dbReference type="Proteomes" id="UP001153076">
    <property type="component" value="Unassembled WGS sequence"/>
</dbReference>
<feature type="compositionally biased region" description="Polar residues" evidence="1">
    <location>
        <begin position="263"/>
        <end position="272"/>
    </location>
</feature>
<feature type="region of interest" description="Disordered" evidence="1">
    <location>
        <begin position="31"/>
        <end position="107"/>
    </location>
</feature>
<comment type="caution">
    <text evidence="2">The sequence shown here is derived from an EMBL/GenBank/DDBJ whole genome shotgun (WGS) entry which is preliminary data.</text>
</comment>
<feature type="compositionally biased region" description="Polar residues" evidence="1">
    <location>
        <begin position="474"/>
        <end position="484"/>
    </location>
</feature>
<name>A0A9Q1GVP5_9CARY</name>
<gene>
    <name evidence="2" type="ORF">Cgig2_018526</name>
</gene>
<feature type="compositionally biased region" description="Basic residues" evidence="1">
    <location>
        <begin position="463"/>
        <end position="473"/>
    </location>
</feature>
<sequence length="648" mass="72233">MTEEGITVSSGLVGYVRVGLDVLKPKQIGKEWPGSAIVSKKEESPALASTRSRRRQQIGRVDDSKIEPDERLDQATQQQTKHRTNSTTEESPALEFSASATKSPGCFSERERRAVADLQSAYVEFQNLQPKEKASNDSGAPSFNPTLSLHKPDSEVQILGIVLIVGASITVEKEDHRKDVLDSQSLVPQTTSARNPSTAMVNENHGSDDDKDNAPLIFPLRNTSQVNCELSIKKPTENQSKESDEPSFKKGKVRKHTIKIKKSTLQQTSGSKVPSPHNAVMRKKRSPRAYGQQQEPDFGKLKLTKEVVPEKDHEKRPENLPLAYYSPYVIRLIKLDRKLSQDEMVISEYVFDNIEDMDDGLTLSLHKLDSEDQILVIALIGDASITIEEEDHREDVLDSQSPVPHTTSAPNLSTAVVNEDHGSEDDEGSAPLRFLLRNTSQVNKELSIKKPAQNKSNDEPSSKKGKVRKHTIKIKNSTLQQTSGSKKKGHPRAYGEQEEPDSSKLKLTKEVLPKKNHKKRKSEEVGPSNALRKPEPENLPLPYCSLYVIRLIKLDRKLSQDEMVIYDEPLFNGCGDKEAIRVSMATLGEEVGMNVINMWCSILNDQERKRDLATPSRLFISCDQSVSASQSTYCSIITALVIITKTLS</sequence>